<name>A0AAJ0C437_9PEZI</name>
<evidence type="ECO:0000313" key="2">
    <source>
        <dbReference type="Proteomes" id="UP001244011"/>
    </source>
</evidence>
<comment type="caution">
    <text evidence="1">The sequence shown here is derived from an EMBL/GenBank/DDBJ whole genome shotgun (WGS) entry which is preliminary data.</text>
</comment>
<organism evidence="1 2">
    <name type="scientific">Phialemonium atrogriseum</name>
    <dbReference type="NCBI Taxonomy" id="1093897"/>
    <lineage>
        <taxon>Eukaryota</taxon>
        <taxon>Fungi</taxon>
        <taxon>Dikarya</taxon>
        <taxon>Ascomycota</taxon>
        <taxon>Pezizomycotina</taxon>
        <taxon>Sordariomycetes</taxon>
        <taxon>Sordariomycetidae</taxon>
        <taxon>Cephalothecales</taxon>
        <taxon>Cephalothecaceae</taxon>
        <taxon>Phialemonium</taxon>
    </lineage>
</organism>
<dbReference type="AlphaFoldDB" id="A0AAJ0C437"/>
<dbReference type="EMBL" id="MU839005">
    <property type="protein sequence ID" value="KAK1768349.1"/>
    <property type="molecule type" value="Genomic_DNA"/>
</dbReference>
<evidence type="ECO:0000313" key="1">
    <source>
        <dbReference type="EMBL" id="KAK1768349.1"/>
    </source>
</evidence>
<reference evidence="1" key="1">
    <citation type="submission" date="2023-06" db="EMBL/GenBank/DDBJ databases">
        <title>Genome-scale phylogeny and comparative genomics of the fungal order Sordariales.</title>
        <authorList>
            <consortium name="Lawrence Berkeley National Laboratory"/>
            <person name="Hensen N."/>
            <person name="Bonometti L."/>
            <person name="Westerberg I."/>
            <person name="Brannstrom I.O."/>
            <person name="Guillou S."/>
            <person name="Cros-Aarteil S."/>
            <person name="Calhoun S."/>
            <person name="Haridas S."/>
            <person name="Kuo A."/>
            <person name="Mondo S."/>
            <person name="Pangilinan J."/>
            <person name="Riley R."/>
            <person name="Labutti K."/>
            <person name="Andreopoulos B."/>
            <person name="Lipzen A."/>
            <person name="Chen C."/>
            <person name="Yanf M."/>
            <person name="Daum C."/>
            <person name="Ng V."/>
            <person name="Clum A."/>
            <person name="Steindorff A."/>
            <person name="Ohm R."/>
            <person name="Martin F."/>
            <person name="Silar P."/>
            <person name="Natvig D."/>
            <person name="Lalanne C."/>
            <person name="Gautier V."/>
            <person name="Ament-Velasquez S.L."/>
            <person name="Kruys A."/>
            <person name="Hutchinson M.I."/>
            <person name="Powell A.J."/>
            <person name="Barry K."/>
            <person name="Miller A.N."/>
            <person name="Grigoriev I.V."/>
            <person name="Debuchy R."/>
            <person name="Gladieux P."/>
            <person name="Thoren M.H."/>
            <person name="Johannesson H."/>
        </authorList>
    </citation>
    <scope>NUCLEOTIDE SEQUENCE</scope>
    <source>
        <strain evidence="1">8032-3</strain>
    </source>
</reference>
<dbReference type="Proteomes" id="UP001244011">
    <property type="component" value="Unassembled WGS sequence"/>
</dbReference>
<keyword evidence="2" id="KW-1185">Reference proteome</keyword>
<protein>
    <submittedName>
        <fullName evidence="1">Uncharacterized protein</fullName>
    </submittedName>
</protein>
<dbReference type="RefSeq" id="XP_060284562.1">
    <property type="nucleotide sequence ID" value="XM_060427553.1"/>
</dbReference>
<gene>
    <name evidence="1" type="ORF">QBC33DRAFT_534666</name>
</gene>
<accession>A0AAJ0C437</accession>
<sequence length="135" mass="15058">MAFTPIIGEEGGEEEEAEIDSSILASFVDNQVPPDEAIISLAKHVFPDCKAITWIVNYLVIEFPKTDKQEFKDRLELLPSSTKDAPFHLRFHNGPLPNRVLITVGLRLGNIQNKPRGSVILGGFSLQLLYGKRQT</sequence>
<dbReference type="GeneID" id="85310740"/>
<proteinExistence type="predicted"/>